<keyword evidence="2" id="KW-1185">Reference proteome</keyword>
<evidence type="ECO:0000313" key="2">
    <source>
        <dbReference type="Proteomes" id="UP000009328"/>
    </source>
</evidence>
<evidence type="ECO:0000313" key="1">
    <source>
        <dbReference type="EMBL" id="CCH45465.1"/>
    </source>
</evidence>
<dbReference type="EMBL" id="CAIF01000197">
    <property type="protein sequence ID" value="CCH45465.1"/>
    <property type="molecule type" value="Genomic_DNA"/>
</dbReference>
<proteinExistence type="predicted"/>
<sequence>MISTLKSWFTANKPEMANDHSNRLGYFKILSLTDEELIETLCLEPIYKEFDPNCSNTFLDCQSDRFLAALFDPGTSFDFKSNEIFHIVEPQYVEYKQFAVKLKLRDHPTNTLNENDIKDIREYLDAYGSKHGFIVLMRPDLNILQVLNYLNETNTLKSDREIDDYTSRINSERLPKFLIAIQATQYLRIFCKLMNFYSNSLETRTNYTSPQELVAKVIQRQKSNIEGTIPHRNCVYFFTSNIEYKSFFSSTKIRHVINDDFLKSYSDIKIDFDNPHFYDDTYFTIYDMECGNEEINVRNNQRLESAPPEYSEY</sequence>
<protein>
    <submittedName>
        <fullName evidence="1">Uncharacterized protein</fullName>
    </submittedName>
</protein>
<comment type="caution">
    <text evidence="1">The sequence shown here is derived from an EMBL/GenBank/DDBJ whole genome shotgun (WGS) entry which is preliminary data.</text>
</comment>
<accession>K0KJM3</accession>
<reference evidence="1 2" key="1">
    <citation type="journal article" date="2012" name="Eukaryot. Cell">
        <title>Draft genome sequence of Wickerhamomyces ciferrii NRRL Y-1031 F-60-10.</title>
        <authorList>
            <person name="Schneider J."/>
            <person name="Andrea H."/>
            <person name="Blom J."/>
            <person name="Jaenicke S."/>
            <person name="Ruckert C."/>
            <person name="Schorsch C."/>
            <person name="Szczepanowski R."/>
            <person name="Farwick M."/>
            <person name="Goesmann A."/>
            <person name="Puhler A."/>
            <person name="Schaffer S."/>
            <person name="Tauch A."/>
            <person name="Kohler T."/>
            <person name="Brinkrolf K."/>
        </authorList>
    </citation>
    <scope>NUCLEOTIDE SEQUENCE [LARGE SCALE GENOMIC DNA]</scope>
    <source>
        <strain evidence="2">ATCC 14091 / BCRC 22168 / CBS 111 / JCM 3599 / NBRC 0793 / NRRL Y-1031 F-60-10</strain>
    </source>
</reference>
<name>K0KJM3_WICCF</name>
<dbReference type="HOGENOM" id="CLU_077213_0_0_1"/>
<organism evidence="1 2">
    <name type="scientific">Wickerhamomyces ciferrii (strain ATCC 14091 / BCRC 22168 / CBS 111 / JCM 3599 / NBRC 0793 / NRRL Y-1031 F-60-10)</name>
    <name type="common">Yeast</name>
    <name type="synonym">Pichia ciferrii</name>
    <dbReference type="NCBI Taxonomy" id="1206466"/>
    <lineage>
        <taxon>Eukaryota</taxon>
        <taxon>Fungi</taxon>
        <taxon>Dikarya</taxon>
        <taxon>Ascomycota</taxon>
        <taxon>Saccharomycotina</taxon>
        <taxon>Saccharomycetes</taxon>
        <taxon>Phaffomycetales</taxon>
        <taxon>Wickerhamomycetaceae</taxon>
        <taxon>Wickerhamomyces</taxon>
    </lineage>
</organism>
<dbReference type="Proteomes" id="UP000009328">
    <property type="component" value="Unassembled WGS sequence"/>
</dbReference>
<dbReference type="AlphaFoldDB" id="K0KJM3"/>
<gene>
    <name evidence="1" type="ORF">BN7_5047</name>
</gene>
<dbReference type="InParanoid" id="K0KJM3"/>